<dbReference type="PRINTS" id="PR00420">
    <property type="entry name" value="RNGMNOXGNASE"/>
</dbReference>
<protein>
    <submittedName>
        <fullName evidence="8">Phenol 2-monooxygenase-like protein</fullName>
    </submittedName>
</protein>
<sequence length="602" mass="66443">MAQPTKTSVLIVGSGSAGLMAALWLTFYDVPFIMLERRTGPLEIGQADGVQVRTVEIYESFGLSEEVLREAFHILEVAFWGPGGEGGEGLVRKSRAGDTEKGLSHVPHVILNQARMNGLVLGLMEKRKGREQEVRYGVQVKGVSVDEGEVMDPEAYCVKAVAEVDGKEEVFEAKYVLGCDGAHSVVRKSLSLPMLGDTTDTIWGVMDIYPSTTFPDIRRKSTLHTPSGNLLVIPREGGSLVRFYIQLPAGTQASTVTLANLQDTAKKIFAPFELEFRGCAWWSAYAIGQRLAQEFHKDYRVFLTGDACHTHSPKAGQGMNVSSQDGYNIGWKLGAVLSGQSPVSLLETYVLERRETARELIEFDREFARLFSEKESKEGVFADFFVKSGRFTAGLGTRYGDSVITQKGGRGGDLATGVTVGMRMPSAQVIRFCDCKALQFMTALKSDGRWRVVVFAGDIAVPERKEKLEKLSVVLEVLAKRFTPPTADIDSLIEPLLVLSSKFLETEQSQIPDCFWPETGKWGIRDLHKVYIDDEHYNSGHGHAYEKYGIDPAVGAVVIVRPDQYVAKATNLENCVDIERFFEGFLIERSGGGSNTGEEMKF</sequence>
<dbReference type="InterPro" id="IPR050641">
    <property type="entry name" value="RIFMO-like"/>
</dbReference>
<dbReference type="GO" id="GO:0071949">
    <property type="term" value="F:FAD binding"/>
    <property type="evidence" value="ECO:0007669"/>
    <property type="project" value="InterPro"/>
</dbReference>
<dbReference type="SUPFAM" id="SSF52833">
    <property type="entry name" value="Thioredoxin-like"/>
    <property type="match status" value="1"/>
</dbReference>
<dbReference type="Gene3D" id="3.30.9.10">
    <property type="entry name" value="D-Amino Acid Oxidase, subunit A, domain 2"/>
    <property type="match status" value="1"/>
</dbReference>
<dbReference type="InterPro" id="IPR036188">
    <property type="entry name" value="FAD/NAD-bd_sf"/>
</dbReference>
<keyword evidence="5" id="KW-0472">Membrane</keyword>
<evidence type="ECO:0000259" key="6">
    <source>
        <dbReference type="Pfam" id="PF01494"/>
    </source>
</evidence>
<keyword evidence="4" id="KW-0560">Oxidoreductase</keyword>
<evidence type="ECO:0000256" key="2">
    <source>
        <dbReference type="ARBA" id="ARBA00022630"/>
    </source>
</evidence>
<evidence type="ECO:0000256" key="3">
    <source>
        <dbReference type="ARBA" id="ARBA00022827"/>
    </source>
</evidence>
<dbReference type="SUPFAM" id="SSF51905">
    <property type="entry name" value="FAD/NAD(P)-binding domain"/>
    <property type="match status" value="1"/>
</dbReference>
<dbReference type="Gene3D" id="3.40.30.20">
    <property type="match status" value="1"/>
</dbReference>
<feature type="transmembrane region" description="Helical" evidence="5">
    <location>
        <begin position="7"/>
        <end position="28"/>
    </location>
</feature>
<evidence type="ECO:0000313" key="8">
    <source>
        <dbReference type="EMBL" id="KAF2800234.1"/>
    </source>
</evidence>
<keyword evidence="5" id="KW-1133">Transmembrane helix</keyword>
<organism evidence="8 9">
    <name type="scientific">Melanomma pulvis-pyrius CBS 109.77</name>
    <dbReference type="NCBI Taxonomy" id="1314802"/>
    <lineage>
        <taxon>Eukaryota</taxon>
        <taxon>Fungi</taxon>
        <taxon>Dikarya</taxon>
        <taxon>Ascomycota</taxon>
        <taxon>Pezizomycotina</taxon>
        <taxon>Dothideomycetes</taxon>
        <taxon>Pleosporomycetidae</taxon>
        <taxon>Pleosporales</taxon>
        <taxon>Melanommataceae</taxon>
        <taxon>Melanomma</taxon>
    </lineage>
</organism>
<evidence type="ECO:0000256" key="4">
    <source>
        <dbReference type="ARBA" id="ARBA00023002"/>
    </source>
</evidence>
<dbReference type="InterPro" id="IPR002938">
    <property type="entry name" value="FAD-bd"/>
</dbReference>
<accession>A0A6A6XWU7</accession>
<proteinExistence type="inferred from homology"/>
<gene>
    <name evidence="8" type="ORF">K505DRAFT_293178</name>
</gene>
<dbReference type="CDD" id="cd02979">
    <property type="entry name" value="PHOX_C"/>
    <property type="match status" value="1"/>
</dbReference>
<feature type="domain" description="Phenol hydroxylase-like C-terminal dimerisation" evidence="7">
    <location>
        <begin position="397"/>
        <end position="589"/>
    </location>
</feature>
<keyword evidence="8" id="KW-0503">Monooxygenase</keyword>
<reference evidence="8" key="1">
    <citation type="journal article" date="2020" name="Stud. Mycol.">
        <title>101 Dothideomycetes genomes: a test case for predicting lifestyles and emergence of pathogens.</title>
        <authorList>
            <person name="Haridas S."/>
            <person name="Albert R."/>
            <person name="Binder M."/>
            <person name="Bloem J."/>
            <person name="Labutti K."/>
            <person name="Salamov A."/>
            <person name="Andreopoulos B."/>
            <person name="Baker S."/>
            <person name="Barry K."/>
            <person name="Bills G."/>
            <person name="Bluhm B."/>
            <person name="Cannon C."/>
            <person name="Castanera R."/>
            <person name="Culley D."/>
            <person name="Daum C."/>
            <person name="Ezra D."/>
            <person name="Gonzalez J."/>
            <person name="Henrissat B."/>
            <person name="Kuo A."/>
            <person name="Liang C."/>
            <person name="Lipzen A."/>
            <person name="Lutzoni F."/>
            <person name="Magnuson J."/>
            <person name="Mondo S."/>
            <person name="Nolan M."/>
            <person name="Ohm R."/>
            <person name="Pangilinan J."/>
            <person name="Park H.-J."/>
            <person name="Ramirez L."/>
            <person name="Alfaro M."/>
            <person name="Sun H."/>
            <person name="Tritt A."/>
            <person name="Yoshinaga Y."/>
            <person name="Zwiers L.-H."/>
            <person name="Turgeon B."/>
            <person name="Goodwin S."/>
            <person name="Spatafora J."/>
            <person name="Crous P."/>
            <person name="Grigoriev I."/>
        </authorList>
    </citation>
    <scope>NUCLEOTIDE SEQUENCE</scope>
    <source>
        <strain evidence="8">CBS 109.77</strain>
    </source>
</reference>
<dbReference type="EMBL" id="MU001751">
    <property type="protein sequence ID" value="KAF2800234.1"/>
    <property type="molecule type" value="Genomic_DNA"/>
</dbReference>
<dbReference type="PANTHER" id="PTHR43004:SF10">
    <property type="entry name" value="2-MONOOXYGENASE, PUTATIVE (AFU_ORTHOLOGUE AFUA_6G11480)-RELATED"/>
    <property type="match status" value="1"/>
</dbReference>
<keyword evidence="2" id="KW-0285">Flavoprotein</keyword>
<dbReference type="Gene3D" id="3.50.50.60">
    <property type="entry name" value="FAD/NAD(P)-binding domain"/>
    <property type="match status" value="1"/>
</dbReference>
<dbReference type="InterPro" id="IPR038220">
    <property type="entry name" value="PHOX_C_sf"/>
</dbReference>
<dbReference type="InterPro" id="IPR012941">
    <property type="entry name" value="Phe_hydrox_C_dim_dom"/>
</dbReference>
<dbReference type="SUPFAM" id="SSF54373">
    <property type="entry name" value="FAD-linked reductases, C-terminal domain"/>
    <property type="match status" value="1"/>
</dbReference>
<evidence type="ECO:0000313" key="9">
    <source>
        <dbReference type="Proteomes" id="UP000799757"/>
    </source>
</evidence>
<dbReference type="AlphaFoldDB" id="A0A6A6XWU7"/>
<dbReference type="OrthoDB" id="1716816at2759"/>
<keyword evidence="3" id="KW-0274">FAD</keyword>
<dbReference type="NCBIfam" id="NF006144">
    <property type="entry name" value="PRK08294.1"/>
    <property type="match status" value="1"/>
</dbReference>
<keyword evidence="5" id="KW-0812">Transmembrane</keyword>
<evidence type="ECO:0000256" key="5">
    <source>
        <dbReference type="SAM" id="Phobius"/>
    </source>
</evidence>
<evidence type="ECO:0000259" key="7">
    <source>
        <dbReference type="Pfam" id="PF07976"/>
    </source>
</evidence>
<dbReference type="Pfam" id="PF07976">
    <property type="entry name" value="Phe_hydrox_dim"/>
    <property type="match status" value="1"/>
</dbReference>
<dbReference type="GO" id="GO:0016709">
    <property type="term" value="F:oxidoreductase activity, acting on paired donors, with incorporation or reduction of molecular oxygen, NAD(P)H as one donor, and incorporation of one atom of oxygen"/>
    <property type="evidence" value="ECO:0007669"/>
    <property type="project" value="UniProtKB-ARBA"/>
</dbReference>
<dbReference type="PANTHER" id="PTHR43004">
    <property type="entry name" value="TRK SYSTEM POTASSIUM UPTAKE PROTEIN"/>
    <property type="match status" value="1"/>
</dbReference>
<dbReference type="Proteomes" id="UP000799757">
    <property type="component" value="Unassembled WGS sequence"/>
</dbReference>
<comment type="similarity">
    <text evidence="1">Belongs to the PheA/TfdB FAD monooxygenase family.</text>
</comment>
<feature type="domain" description="FAD-binding" evidence="6">
    <location>
        <begin position="6"/>
        <end position="363"/>
    </location>
</feature>
<dbReference type="InterPro" id="IPR036249">
    <property type="entry name" value="Thioredoxin-like_sf"/>
</dbReference>
<evidence type="ECO:0000256" key="1">
    <source>
        <dbReference type="ARBA" id="ARBA00007801"/>
    </source>
</evidence>
<name>A0A6A6XWU7_9PLEO</name>
<keyword evidence="9" id="KW-1185">Reference proteome</keyword>
<dbReference type="Pfam" id="PF01494">
    <property type="entry name" value="FAD_binding_3"/>
    <property type="match status" value="1"/>
</dbReference>